<dbReference type="PRINTS" id="PR00599">
    <property type="entry name" value="MAPEPTIDASE"/>
</dbReference>
<organism evidence="9 10">
    <name type="scientific">Mucor plumbeus</name>
    <dbReference type="NCBI Taxonomy" id="97098"/>
    <lineage>
        <taxon>Eukaryota</taxon>
        <taxon>Fungi</taxon>
        <taxon>Fungi incertae sedis</taxon>
        <taxon>Mucoromycota</taxon>
        <taxon>Mucoromycotina</taxon>
        <taxon>Mucoromycetes</taxon>
        <taxon>Mucorales</taxon>
        <taxon>Mucorineae</taxon>
        <taxon>Mucoraceae</taxon>
        <taxon>Mucor</taxon>
    </lineage>
</organism>
<gene>
    <name evidence="9" type="ORF">INT46_010916</name>
</gene>
<dbReference type="NCBIfam" id="TIGR00500">
    <property type="entry name" value="met_pdase_I"/>
    <property type="match status" value="1"/>
</dbReference>
<name>A0A8H7QGM7_9FUNG</name>
<dbReference type="HAMAP" id="MF_01974">
    <property type="entry name" value="MetAP_1"/>
    <property type="match status" value="1"/>
</dbReference>
<evidence type="ECO:0000256" key="2">
    <source>
        <dbReference type="ARBA" id="ARBA00022670"/>
    </source>
</evidence>
<dbReference type="Gene3D" id="3.90.230.10">
    <property type="entry name" value="Creatinase/methionine aminopeptidase superfamily"/>
    <property type="match status" value="1"/>
</dbReference>
<dbReference type="Proteomes" id="UP000650833">
    <property type="component" value="Unassembled WGS sequence"/>
</dbReference>
<evidence type="ECO:0000256" key="6">
    <source>
        <dbReference type="RuleBase" id="RU003653"/>
    </source>
</evidence>
<dbReference type="EMBL" id="JAEPRC010000761">
    <property type="protein sequence ID" value="KAG2192072.1"/>
    <property type="molecule type" value="Genomic_DNA"/>
</dbReference>
<dbReference type="GO" id="GO:0070006">
    <property type="term" value="F:metalloaminopeptidase activity"/>
    <property type="evidence" value="ECO:0007669"/>
    <property type="project" value="UniProtKB-UniRule"/>
</dbReference>
<proteinExistence type="inferred from homology"/>
<feature type="binding site" evidence="5">
    <location>
        <position position="178"/>
    </location>
    <ligand>
        <name>a divalent metal cation</name>
        <dbReference type="ChEBI" id="CHEBI:60240"/>
        <label>1</label>
    </ligand>
</feature>
<keyword evidence="10" id="KW-1185">Reference proteome</keyword>
<dbReference type="GO" id="GO:0046872">
    <property type="term" value="F:metal ion binding"/>
    <property type="evidence" value="ECO:0007669"/>
    <property type="project" value="UniProtKB-UniRule"/>
</dbReference>
<evidence type="ECO:0000256" key="3">
    <source>
        <dbReference type="ARBA" id="ARBA00022723"/>
    </source>
</evidence>
<dbReference type="OrthoDB" id="3209743at2759"/>
<reference evidence="9" key="1">
    <citation type="submission" date="2020-12" db="EMBL/GenBank/DDBJ databases">
        <title>Metabolic potential, ecology and presence of endohyphal bacteria is reflected in genomic diversity of Mucoromycotina.</title>
        <authorList>
            <person name="Muszewska A."/>
            <person name="Okrasinska A."/>
            <person name="Steczkiewicz K."/>
            <person name="Drgas O."/>
            <person name="Orlowska M."/>
            <person name="Perlinska-Lenart U."/>
            <person name="Aleksandrzak-Piekarczyk T."/>
            <person name="Szatraj K."/>
            <person name="Zielenkiewicz U."/>
            <person name="Pilsyk S."/>
            <person name="Malc E."/>
            <person name="Mieczkowski P."/>
            <person name="Kruszewska J.S."/>
            <person name="Biernat P."/>
            <person name="Pawlowska J."/>
        </authorList>
    </citation>
    <scope>NUCLEOTIDE SEQUENCE</scope>
    <source>
        <strain evidence="9">CBS 226.32</strain>
    </source>
</reference>
<keyword evidence="1 5" id="KW-0031">Aminopeptidase</keyword>
<evidence type="ECO:0000259" key="8">
    <source>
        <dbReference type="Pfam" id="PF00557"/>
    </source>
</evidence>
<keyword evidence="2 5" id="KW-0645">Protease</keyword>
<sequence>MNKNYFPKDCHQLLTNATQKCFHTAVSLNAPRGSKLMNRWGNYQRIVPASLASVDVRKMPHRDIPSHIQRPPYALDGSSSQWGPEIPTLTKQDVQGMRRAGQVAKQILDLGGTLCRPGITTNHIDKVIHEAILAKNAYPSPLNYMGFPKSVCTSINNIIAHGIPDDRPLQEGDIINVDVTVYVDGYHGDTSATFLVGQVDEKGKALVECTKETLNKAISICGPGVPYKEIARTICELAMKDGFSVSEELSGHGIGKEFHSLPLIYHHLNDEEGVMELGTAFTIEPILCQGSAAGIMWPDEWTISTVDGGRSAQFEHTLLVNDDGVEILTQ</sequence>
<feature type="domain" description="Peptidase M24" evidence="8">
    <location>
        <begin position="96"/>
        <end position="321"/>
    </location>
</feature>
<dbReference type="EC" id="3.4.11.18" evidence="6"/>
<comment type="caution">
    <text evidence="9">The sequence shown here is derived from an EMBL/GenBank/DDBJ whole genome shotgun (WGS) entry which is preliminary data.</text>
</comment>
<evidence type="ECO:0000313" key="9">
    <source>
        <dbReference type="EMBL" id="KAG2192072.1"/>
    </source>
</evidence>
<dbReference type="InterPro" id="IPR001714">
    <property type="entry name" value="Pept_M24_MAP"/>
</dbReference>
<accession>A0A8H7QGM7</accession>
<protein>
    <recommendedName>
        <fullName evidence="6">Methionine aminopeptidase</fullName>
        <ecNumber evidence="6">3.4.11.18</ecNumber>
    </recommendedName>
</protein>
<dbReference type="PANTHER" id="PTHR43330">
    <property type="entry name" value="METHIONINE AMINOPEPTIDASE"/>
    <property type="match status" value="1"/>
</dbReference>
<comment type="catalytic activity">
    <reaction evidence="5 6">
        <text>Release of N-terminal amino acids, preferentially methionine, from peptides and arylamides.</text>
        <dbReference type="EC" id="3.4.11.18"/>
    </reaction>
</comment>
<feature type="binding site" evidence="5">
    <location>
        <position position="284"/>
    </location>
    <ligand>
        <name>a divalent metal cation</name>
        <dbReference type="ChEBI" id="CHEBI:60240"/>
        <label>2</label>
        <note>catalytic</note>
    </ligand>
</feature>
<evidence type="ECO:0000256" key="7">
    <source>
        <dbReference type="SAM" id="MobiDB-lite"/>
    </source>
</evidence>
<feature type="binding site" evidence="5">
    <location>
        <position position="189"/>
    </location>
    <ligand>
        <name>a divalent metal cation</name>
        <dbReference type="ChEBI" id="CHEBI:60240"/>
        <label>2</label>
        <note>catalytic</note>
    </ligand>
</feature>
<dbReference type="AlphaFoldDB" id="A0A8H7QGM7"/>
<feature type="binding site" evidence="5">
    <location>
        <position position="189"/>
    </location>
    <ligand>
        <name>a divalent metal cation</name>
        <dbReference type="ChEBI" id="CHEBI:60240"/>
        <label>1</label>
    </ligand>
</feature>
<evidence type="ECO:0000313" key="10">
    <source>
        <dbReference type="Proteomes" id="UP000650833"/>
    </source>
</evidence>
<dbReference type="InterPro" id="IPR002467">
    <property type="entry name" value="Pept_M24A_MAP1"/>
</dbReference>
<keyword evidence="3 5" id="KW-0479">Metal-binding</keyword>
<feature type="binding site" evidence="5">
    <location>
        <position position="315"/>
    </location>
    <ligand>
        <name>a divalent metal cation</name>
        <dbReference type="ChEBI" id="CHEBI:60240"/>
        <label>1</label>
    </ligand>
</feature>
<evidence type="ECO:0000256" key="4">
    <source>
        <dbReference type="ARBA" id="ARBA00022801"/>
    </source>
</evidence>
<dbReference type="GO" id="GO:0004239">
    <property type="term" value="F:initiator methionyl aminopeptidase activity"/>
    <property type="evidence" value="ECO:0007669"/>
    <property type="project" value="UniProtKB-UniRule"/>
</dbReference>
<comment type="similarity">
    <text evidence="5">Belongs to the peptidase M24A family. Methionine aminopeptidase type 1 subfamily.</text>
</comment>
<dbReference type="Pfam" id="PF00557">
    <property type="entry name" value="Peptidase_M24"/>
    <property type="match status" value="1"/>
</dbReference>
<dbReference type="InterPro" id="IPR036005">
    <property type="entry name" value="Creatinase/aminopeptidase-like"/>
</dbReference>
<dbReference type="PANTHER" id="PTHR43330:SF8">
    <property type="entry name" value="METHIONINE AMINOPEPTIDASE 1D, MITOCHONDRIAL"/>
    <property type="match status" value="1"/>
</dbReference>
<keyword evidence="4 5" id="KW-0378">Hydrolase</keyword>
<dbReference type="CDD" id="cd01086">
    <property type="entry name" value="MetAP1"/>
    <property type="match status" value="1"/>
</dbReference>
<feature type="binding site" evidence="5">
    <location>
        <position position="259"/>
    </location>
    <ligand>
        <name>substrate</name>
    </ligand>
</feature>
<feature type="region of interest" description="Disordered" evidence="7">
    <location>
        <begin position="65"/>
        <end position="85"/>
    </location>
</feature>
<feature type="binding site" evidence="5">
    <location>
        <position position="315"/>
    </location>
    <ligand>
        <name>a divalent metal cation</name>
        <dbReference type="ChEBI" id="CHEBI:60240"/>
        <label>2</label>
        <note>catalytic</note>
    </ligand>
</feature>
<feature type="binding site" evidence="5">
    <location>
        <position position="252"/>
    </location>
    <ligand>
        <name>a divalent metal cation</name>
        <dbReference type="ChEBI" id="CHEBI:60240"/>
        <label>2</label>
        <note>catalytic</note>
    </ligand>
</feature>
<dbReference type="InterPro" id="IPR000994">
    <property type="entry name" value="Pept_M24"/>
</dbReference>
<feature type="binding site" evidence="5">
    <location>
        <position position="161"/>
    </location>
    <ligand>
        <name>substrate</name>
    </ligand>
</feature>
<evidence type="ECO:0000256" key="5">
    <source>
        <dbReference type="HAMAP-Rule" id="MF_03174"/>
    </source>
</evidence>
<dbReference type="SUPFAM" id="SSF55920">
    <property type="entry name" value="Creatinase/aminopeptidase"/>
    <property type="match status" value="1"/>
</dbReference>
<dbReference type="GO" id="GO:0006508">
    <property type="term" value="P:proteolysis"/>
    <property type="evidence" value="ECO:0007669"/>
    <property type="project" value="UniProtKB-KW"/>
</dbReference>
<comment type="function">
    <text evidence="6">Cotranslationally removes the N-terminal methionine from nascent proteins. The N-terminal methionine is often cleaved when the second residue in the primary sequence is small and uncharged (Met-Ala-, Cys, Gly, Pro, Ser, Thr, or Val).</text>
</comment>
<evidence type="ECO:0000256" key="1">
    <source>
        <dbReference type="ARBA" id="ARBA00022438"/>
    </source>
</evidence>
<comment type="cofactor">
    <cofactor evidence="5">
        <name>Co(2+)</name>
        <dbReference type="ChEBI" id="CHEBI:48828"/>
    </cofactor>
    <cofactor evidence="5">
        <name>Zn(2+)</name>
        <dbReference type="ChEBI" id="CHEBI:29105"/>
    </cofactor>
    <cofactor evidence="5">
        <name>Mn(2+)</name>
        <dbReference type="ChEBI" id="CHEBI:29035"/>
    </cofactor>
    <cofactor evidence="5">
        <name>Fe(2+)</name>
        <dbReference type="ChEBI" id="CHEBI:29033"/>
    </cofactor>
    <text evidence="5">Binds 2 divalent metal cations per subunit. Has a high-affinity and a low affinity metal-binding site. The true nature of the physiological cofactor is under debate. The enzyme is active with cobalt, zinc, manganese or divalent iron ions. Most likely, methionine aminopeptidases function as mononuclear Fe(2+)-metalloproteases under physiological conditions, and the catalytically relevant metal-binding site has been assigned to the histidine-containing high-affinity site.</text>
</comment>